<dbReference type="AlphaFoldDB" id="M1DLM0"/>
<feature type="compositionally biased region" description="Low complexity" evidence="1">
    <location>
        <begin position="83"/>
        <end position="101"/>
    </location>
</feature>
<accession>M1DLM0</accession>
<dbReference type="eggNOG" id="ENOG502SPYA">
    <property type="taxonomic scope" value="Eukaryota"/>
</dbReference>
<dbReference type="Proteomes" id="UP000011115">
    <property type="component" value="Unassembled WGS sequence"/>
</dbReference>
<reference evidence="3" key="1">
    <citation type="journal article" date="2011" name="Nature">
        <title>Genome sequence and analysis of the tuber crop potato.</title>
        <authorList>
            <consortium name="The Potato Genome Sequencing Consortium"/>
        </authorList>
    </citation>
    <scope>NUCLEOTIDE SEQUENCE [LARGE SCALE GENOMIC DNA]</scope>
    <source>
        <strain evidence="3">cv. DM1-3 516 R44</strain>
    </source>
</reference>
<sequence>MARPKVAGRDMPPRKRAKGTKINGDATASRSKATKLPATGGKGKGKGKAPAPASPEISSDSDEIYSIHLTTSESEGEHQDPRATTSEPADATASPPASAQAVVLTPPVQGPPPRSMNRLKIKELRTIIEDKVPQGKMQNGTFKSVDNVVVRGRKIKCESDAINAVLECTRRIEDDCQYMIRTKTLENMKKWLAPLIFDGTPKWLEVGTFIENKDLNVPARIEDESLKDEAEKKKAAPVDSSPVVDIQTLTAEAVLPTPSPGPLGLWIKEQSKDTKLQKGTKRAKRRKKRKNQVCERNEQLADLRVVLRCSVGSPEVTDLEVADDQCRRAMEWTKWSIAEWIGDPDLLRRVALRNTFLVTINTLASNKSSRRVAKEVGEPDLDRRWT</sequence>
<protein>
    <submittedName>
        <fullName evidence="2">Uncharacterized protein</fullName>
    </submittedName>
</protein>
<dbReference type="PANTHER" id="PTHR33180:SF31">
    <property type="entry name" value="POLYPROTEIN PROTEIN"/>
    <property type="match status" value="1"/>
</dbReference>
<dbReference type="InParanoid" id="M1DLM0"/>
<evidence type="ECO:0000313" key="2">
    <source>
        <dbReference type="EnsemblPlants" id="PGSC0003DMT400090974"/>
    </source>
</evidence>
<dbReference type="GO" id="GO:0009579">
    <property type="term" value="C:thylakoid"/>
    <property type="evidence" value="ECO:0000318"/>
    <property type="project" value="GO_Central"/>
</dbReference>
<feature type="compositionally biased region" description="Low complexity" evidence="1">
    <location>
        <begin position="48"/>
        <end position="58"/>
    </location>
</feature>
<organism evidence="2 3">
    <name type="scientific">Solanum tuberosum</name>
    <name type="common">Potato</name>
    <dbReference type="NCBI Taxonomy" id="4113"/>
    <lineage>
        <taxon>Eukaryota</taxon>
        <taxon>Viridiplantae</taxon>
        <taxon>Streptophyta</taxon>
        <taxon>Embryophyta</taxon>
        <taxon>Tracheophyta</taxon>
        <taxon>Spermatophyta</taxon>
        <taxon>Magnoliopsida</taxon>
        <taxon>eudicotyledons</taxon>
        <taxon>Gunneridae</taxon>
        <taxon>Pentapetalae</taxon>
        <taxon>asterids</taxon>
        <taxon>lamiids</taxon>
        <taxon>Solanales</taxon>
        <taxon>Solanaceae</taxon>
        <taxon>Solanoideae</taxon>
        <taxon>Solaneae</taxon>
        <taxon>Solanum</taxon>
    </lineage>
</organism>
<proteinExistence type="predicted"/>
<reference evidence="2" key="2">
    <citation type="submission" date="2015-06" db="UniProtKB">
        <authorList>
            <consortium name="EnsemblPlants"/>
        </authorList>
    </citation>
    <scope>IDENTIFICATION</scope>
    <source>
        <strain evidence="2">DM1-3 516 R44</strain>
    </source>
</reference>
<dbReference type="HOGENOM" id="CLU_716489_0_0_1"/>
<evidence type="ECO:0000313" key="3">
    <source>
        <dbReference type="Proteomes" id="UP000011115"/>
    </source>
</evidence>
<dbReference type="PaxDb" id="4113-PGSC0003DMT400090974"/>
<feature type="region of interest" description="Disordered" evidence="1">
    <location>
        <begin position="1"/>
        <end position="116"/>
    </location>
</feature>
<dbReference type="Gramene" id="PGSC0003DMT400090974">
    <property type="protein sequence ID" value="PGSC0003DMT400090974"/>
    <property type="gene ID" value="PGSC0003DMG400040545"/>
</dbReference>
<name>M1DLM0_SOLTU</name>
<dbReference type="EnsemblPlants" id="PGSC0003DMT400090974">
    <property type="protein sequence ID" value="PGSC0003DMT400090974"/>
    <property type="gene ID" value="PGSC0003DMG400040545"/>
</dbReference>
<dbReference type="GO" id="GO:0009523">
    <property type="term" value="C:photosystem II"/>
    <property type="evidence" value="ECO:0000318"/>
    <property type="project" value="GO_Central"/>
</dbReference>
<keyword evidence="3" id="KW-1185">Reference proteome</keyword>
<dbReference type="PANTHER" id="PTHR33180">
    <property type="entry name" value="PHOTOSYSTEM II CP43 REACTION CENTER PROTEIN"/>
    <property type="match status" value="1"/>
</dbReference>
<evidence type="ECO:0000256" key="1">
    <source>
        <dbReference type="SAM" id="MobiDB-lite"/>
    </source>
</evidence>